<dbReference type="FunFam" id="1.20.1260.100:FF:000001">
    <property type="entry name" value="translocator protein 2"/>
    <property type="match status" value="1"/>
</dbReference>
<proteinExistence type="inferred from homology"/>
<feature type="chain" id="PRO_5013012694" evidence="7">
    <location>
        <begin position="22"/>
        <end position="159"/>
    </location>
</feature>
<dbReference type="InterPro" id="IPR038330">
    <property type="entry name" value="TspO/MBR-related_sf"/>
</dbReference>
<dbReference type="OrthoDB" id="9795496at2"/>
<evidence type="ECO:0000313" key="8">
    <source>
        <dbReference type="EMBL" id="PAP95449.1"/>
    </source>
</evidence>
<feature type="signal peptide" evidence="7">
    <location>
        <begin position="1"/>
        <end position="21"/>
    </location>
</feature>
<gene>
    <name evidence="8" type="ORF">CIT31_15755</name>
</gene>
<comment type="subcellular location">
    <subcellularLocation>
        <location evidence="1">Membrane</location>
        <topology evidence="1">Multi-pass membrane protein</topology>
    </subcellularLocation>
</comment>
<organism evidence="8 9">
    <name type="scientific">Mesorhizobium wenxiniae</name>
    <dbReference type="NCBI Taxonomy" id="2014805"/>
    <lineage>
        <taxon>Bacteria</taxon>
        <taxon>Pseudomonadati</taxon>
        <taxon>Pseudomonadota</taxon>
        <taxon>Alphaproteobacteria</taxon>
        <taxon>Hyphomicrobiales</taxon>
        <taxon>Phyllobacteriaceae</taxon>
        <taxon>Mesorhizobium</taxon>
    </lineage>
</organism>
<dbReference type="RefSeq" id="WP_095519271.1">
    <property type="nucleotide sequence ID" value="NZ_NPKH01000020.1"/>
</dbReference>
<evidence type="ECO:0000256" key="1">
    <source>
        <dbReference type="ARBA" id="ARBA00004141"/>
    </source>
</evidence>
<keyword evidence="9" id="KW-1185">Reference proteome</keyword>
<keyword evidence="5 6" id="KW-0472">Membrane</keyword>
<keyword evidence="7" id="KW-0732">Signal</keyword>
<feature type="transmembrane region" description="Helical" evidence="6">
    <location>
        <begin position="107"/>
        <end position="130"/>
    </location>
</feature>
<protein>
    <submittedName>
        <fullName evidence="8">TspO protein</fullName>
    </submittedName>
</protein>
<dbReference type="PIRSF" id="PIRSF005859">
    <property type="entry name" value="PBR"/>
    <property type="match status" value="1"/>
</dbReference>
<dbReference type="PANTHER" id="PTHR10057">
    <property type="entry name" value="PERIPHERAL-TYPE BENZODIAZEPINE RECEPTOR"/>
    <property type="match status" value="1"/>
</dbReference>
<name>A0A271KKD2_9HYPH</name>
<evidence type="ECO:0000313" key="9">
    <source>
        <dbReference type="Proteomes" id="UP000215931"/>
    </source>
</evidence>
<feature type="transmembrane region" description="Helical" evidence="6">
    <location>
        <begin position="78"/>
        <end position="101"/>
    </location>
</feature>
<dbReference type="GO" id="GO:0016020">
    <property type="term" value="C:membrane"/>
    <property type="evidence" value="ECO:0007669"/>
    <property type="project" value="UniProtKB-SubCell"/>
</dbReference>
<keyword evidence="3 6" id="KW-0812">Transmembrane</keyword>
<dbReference type="PANTHER" id="PTHR10057:SF0">
    <property type="entry name" value="TRANSLOCATOR PROTEIN"/>
    <property type="match status" value="1"/>
</dbReference>
<dbReference type="EMBL" id="NPKH01000020">
    <property type="protein sequence ID" value="PAP95449.1"/>
    <property type="molecule type" value="Genomic_DNA"/>
</dbReference>
<reference evidence="8 9" key="1">
    <citation type="submission" date="2017-08" db="EMBL/GenBank/DDBJ databases">
        <title>Mesorhizobium wenxinae sp. nov., a novel rhizobial species isolated from root nodules of chickpea (Cicer arietinum L.).</title>
        <authorList>
            <person name="Zhang J."/>
        </authorList>
    </citation>
    <scope>NUCLEOTIDE SEQUENCE [LARGE SCALE GENOMIC DNA]</scope>
    <source>
        <strain evidence="9">WYCCWR 10019</strain>
    </source>
</reference>
<evidence type="ECO:0000256" key="6">
    <source>
        <dbReference type="SAM" id="Phobius"/>
    </source>
</evidence>
<evidence type="ECO:0000256" key="3">
    <source>
        <dbReference type="ARBA" id="ARBA00022692"/>
    </source>
</evidence>
<evidence type="ECO:0000256" key="5">
    <source>
        <dbReference type="ARBA" id="ARBA00023136"/>
    </source>
</evidence>
<comment type="caution">
    <text evidence="8">The sequence shown here is derived from an EMBL/GenBank/DDBJ whole genome shotgun (WGS) entry which is preliminary data.</text>
</comment>
<evidence type="ECO:0000256" key="2">
    <source>
        <dbReference type="ARBA" id="ARBA00007524"/>
    </source>
</evidence>
<feature type="transmembrane region" description="Helical" evidence="6">
    <location>
        <begin position="137"/>
        <end position="156"/>
    </location>
</feature>
<dbReference type="AlphaFoldDB" id="A0A271KKD2"/>
<dbReference type="Gene3D" id="1.20.1260.100">
    <property type="entry name" value="TspO/MBR protein"/>
    <property type="match status" value="1"/>
</dbReference>
<sequence>MFNQGTNHLLLVLASVAPVLAAAAAGTFATIPNVETWYAHLIKPTFNPPNWLFGPVWTALYVLMAYAFYRVLKSGGDWAFTAIVFFLIQITLNAVWSWVFFSLHSPRGGLVVIVALWLLIALTIVSFWQVDYAASVLLWPYFLWVSFAAVLNLEIYRLN</sequence>
<comment type="similarity">
    <text evidence="2">Belongs to the TspO/BZRP family.</text>
</comment>
<dbReference type="Proteomes" id="UP000215931">
    <property type="component" value="Unassembled WGS sequence"/>
</dbReference>
<keyword evidence="4 6" id="KW-1133">Transmembrane helix</keyword>
<dbReference type="InterPro" id="IPR004307">
    <property type="entry name" value="TspO_MBR"/>
</dbReference>
<evidence type="ECO:0000256" key="7">
    <source>
        <dbReference type="SAM" id="SignalP"/>
    </source>
</evidence>
<evidence type="ECO:0000256" key="4">
    <source>
        <dbReference type="ARBA" id="ARBA00022989"/>
    </source>
</evidence>
<dbReference type="CDD" id="cd15904">
    <property type="entry name" value="TSPO_MBR"/>
    <property type="match status" value="1"/>
</dbReference>
<dbReference type="Pfam" id="PF03073">
    <property type="entry name" value="TspO_MBR"/>
    <property type="match status" value="1"/>
</dbReference>
<dbReference type="GO" id="GO:0033013">
    <property type="term" value="P:tetrapyrrole metabolic process"/>
    <property type="evidence" value="ECO:0007669"/>
    <property type="project" value="UniProtKB-ARBA"/>
</dbReference>
<accession>A0A271KKD2</accession>
<feature type="transmembrane region" description="Helical" evidence="6">
    <location>
        <begin position="49"/>
        <end position="69"/>
    </location>
</feature>